<dbReference type="EMBL" id="JAKWBI020000202">
    <property type="protein sequence ID" value="KAJ2899267.1"/>
    <property type="molecule type" value="Genomic_DNA"/>
</dbReference>
<protein>
    <submittedName>
        <fullName evidence="2">Uncharacterized protein</fullName>
    </submittedName>
</protein>
<evidence type="ECO:0000256" key="1">
    <source>
        <dbReference type="SAM" id="MobiDB-lite"/>
    </source>
</evidence>
<feature type="compositionally biased region" description="Low complexity" evidence="1">
    <location>
        <begin position="55"/>
        <end position="65"/>
    </location>
</feature>
<dbReference type="AlphaFoldDB" id="A0AAD5WSI3"/>
<dbReference type="PANTHER" id="PTHR39697:SF1">
    <property type="entry name" value="RICIN B LECTIN DOMAIN-CONTAINING PROTEIN"/>
    <property type="match status" value="1"/>
</dbReference>
<feature type="compositionally biased region" description="Polar residues" evidence="1">
    <location>
        <begin position="14"/>
        <end position="24"/>
    </location>
</feature>
<name>A0AAD5WSI3_9PEZI</name>
<gene>
    <name evidence="2" type="ORF">MKZ38_003317</name>
</gene>
<dbReference type="PANTHER" id="PTHR39697">
    <property type="entry name" value="RICIN B LECTIN DOMAIN-CONTAINING PROTEIN-RELATED"/>
    <property type="match status" value="1"/>
</dbReference>
<sequence length="238" mass="24993">MVEDYDHDRDEASTVFSSATTPTETVFDDDPLSPGTGHSTSDDARPALPPNKPRSTTAASSSSSSIPVPGNTYILRTPHLSPQSPGYMVLTLSSGCVTLLPSSSSSSSSSSPRYSAAAAAAAAAAVDPTQHSYHWTVAESKGWLSLRNPVSGKFLGHDNVGNLVNRAGKQHGWENMAFRHVGAGGYVMMMTHFERLWVVGAKKGAPGSSLRLAKMEGASAASEARGTGKGLVWEFVKV</sequence>
<reference evidence="2" key="1">
    <citation type="submission" date="2022-07" db="EMBL/GenBank/DDBJ databases">
        <title>Draft genome sequence of Zalerion maritima ATCC 34329, a (micro)plastics degrading marine fungus.</title>
        <authorList>
            <person name="Paco A."/>
            <person name="Goncalves M.F.M."/>
            <person name="Rocha-Santos T.A.P."/>
            <person name="Alves A."/>
        </authorList>
    </citation>
    <scope>NUCLEOTIDE SEQUENCE</scope>
    <source>
        <strain evidence="2">ATCC 34329</strain>
    </source>
</reference>
<evidence type="ECO:0000313" key="2">
    <source>
        <dbReference type="EMBL" id="KAJ2899267.1"/>
    </source>
</evidence>
<keyword evidence="3" id="KW-1185">Reference proteome</keyword>
<proteinExistence type="predicted"/>
<dbReference type="Proteomes" id="UP001201980">
    <property type="component" value="Unassembled WGS sequence"/>
</dbReference>
<accession>A0AAD5WSI3</accession>
<evidence type="ECO:0000313" key="3">
    <source>
        <dbReference type="Proteomes" id="UP001201980"/>
    </source>
</evidence>
<comment type="caution">
    <text evidence="2">The sequence shown here is derived from an EMBL/GenBank/DDBJ whole genome shotgun (WGS) entry which is preliminary data.</text>
</comment>
<organism evidence="2 3">
    <name type="scientific">Zalerion maritima</name>
    <dbReference type="NCBI Taxonomy" id="339359"/>
    <lineage>
        <taxon>Eukaryota</taxon>
        <taxon>Fungi</taxon>
        <taxon>Dikarya</taxon>
        <taxon>Ascomycota</taxon>
        <taxon>Pezizomycotina</taxon>
        <taxon>Sordariomycetes</taxon>
        <taxon>Lulworthiomycetidae</taxon>
        <taxon>Lulworthiales</taxon>
        <taxon>Lulworthiaceae</taxon>
        <taxon>Zalerion</taxon>
    </lineage>
</organism>
<feature type="compositionally biased region" description="Basic and acidic residues" evidence="1">
    <location>
        <begin position="1"/>
        <end position="12"/>
    </location>
</feature>
<feature type="region of interest" description="Disordered" evidence="1">
    <location>
        <begin position="1"/>
        <end position="70"/>
    </location>
</feature>